<dbReference type="PRINTS" id="PR00988">
    <property type="entry name" value="URIDINKINASE"/>
</dbReference>
<evidence type="ECO:0000313" key="3">
    <source>
        <dbReference type="Proteomes" id="UP000823598"/>
    </source>
</evidence>
<dbReference type="SUPFAM" id="SSF55186">
    <property type="entry name" value="ThrRS/AlaRS common domain"/>
    <property type="match status" value="1"/>
</dbReference>
<dbReference type="Gene3D" id="3.40.50.300">
    <property type="entry name" value="P-loop containing nucleotide triphosphate hydrolases"/>
    <property type="match status" value="1"/>
</dbReference>
<comment type="caution">
    <text evidence="2">The sequence shown here is derived from an EMBL/GenBank/DDBJ whole genome shotgun (WGS) entry which is preliminary data.</text>
</comment>
<evidence type="ECO:0000259" key="1">
    <source>
        <dbReference type="Pfam" id="PF00485"/>
    </source>
</evidence>
<evidence type="ECO:0000313" key="2">
    <source>
        <dbReference type="EMBL" id="MBO8476833.1"/>
    </source>
</evidence>
<dbReference type="EMBL" id="JADIMC010000086">
    <property type="protein sequence ID" value="MBO8476833.1"/>
    <property type="molecule type" value="Genomic_DNA"/>
</dbReference>
<dbReference type="CDD" id="cd02028">
    <property type="entry name" value="UMPK_like"/>
    <property type="match status" value="1"/>
</dbReference>
<dbReference type="Pfam" id="PF00485">
    <property type="entry name" value="PRK"/>
    <property type="match status" value="1"/>
</dbReference>
<dbReference type="InterPro" id="IPR018163">
    <property type="entry name" value="Thr/Ala-tRNA-synth_IIc_edit"/>
</dbReference>
<proteinExistence type="predicted"/>
<reference evidence="2" key="1">
    <citation type="submission" date="2020-10" db="EMBL/GenBank/DDBJ databases">
        <authorList>
            <person name="Gilroy R."/>
        </authorList>
    </citation>
    <scope>NUCLEOTIDE SEQUENCE</scope>
    <source>
        <strain evidence="2">6919</strain>
    </source>
</reference>
<feature type="domain" description="Phosphoribulokinase/uridine kinase" evidence="1">
    <location>
        <begin position="295"/>
        <end position="491"/>
    </location>
</feature>
<reference evidence="2" key="2">
    <citation type="journal article" date="2021" name="PeerJ">
        <title>Extensive microbial diversity within the chicken gut microbiome revealed by metagenomics and culture.</title>
        <authorList>
            <person name="Gilroy R."/>
            <person name="Ravi A."/>
            <person name="Getino M."/>
            <person name="Pursley I."/>
            <person name="Horton D.L."/>
            <person name="Alikhan N.F."/>
            <person name="Baker D."/>
            <person name="Gharbi K."/>
            <person name="Hall N."/>
            <person name="Watson M."/>
            <person name="Adriaenssens E.M."/>
            <person name="Foster-Nyarko E."/>
            <person name="Jarju S."/>
            <person name="Secka A."/>
            <person name="Antonio M."/>
            <person name="Oren A."/>
            <person name="Chaudhuri R.R."/>
            <person name="La Ragione R."/>
            <person name="Hildebrand F."/>
            <person name="Pallen M.J."/>
        </authorList>
    </citation>
    <scope>NUCLEOTIDE SEQUENCE</scope>
    <source>
        <strain evidence="2">6919</strain>
    </source>
</reference>
<dbReference type="InterPro" id="IPR006083">
    <property type="entry name" value="PRK/URK"/>
</dbReference>
<dbReference type="PANTHER" id="PTHR10285">
    <property type="entry name" value="URIDINE KINASE"/>
    <property type="match status" value="1"/>
</dbReference>
<organism evidence="2 3">
    <name type="scientific">Candidatus Limisoma faecipullorum</name>
    <dbReference type="NCBI Taxonomy" id="2840854"/>
    <lineage>
        <taxon>Bacteria</taxon>
        <taxon>Pseudomonadati</taxon>
        <taxon>Bacteroidota</taxon>
        <taxon>Bacteroidia</taxon>
        <taxon>Bacteroidales</taxon>
        <taxon>Candidatus Limisoma</taxon>
    </lineage>
</organism>
<dbReference type="Proteomes" id="UP000823598">
    <property type="component" value="Unassembled WGS sequence"/>
</dbReference>
<dbReference type="GO" id="GO:0005524">
    <property type="term" value="F:ATP binding"/>
    <property type="evidence" value="ECO:0007669"/>
    <property type="project" value="InterPro"/>
</dbReference>
<keyword evidence="2" id="KW-0808">Transferase</keyword>
<protein>
    <submittedName>
        <fullName evidence="2">Nucleoside kinase</fullName>
    </submittedName>
</protein>
<dbReference type="SUPFAM" id="SSF52540">
    <property type="entry name" value="P-loop containing nucleoside triphosphate hydrolases"/>
    <property type="match status" value="1"/>
</dbReference>
<dbReference type="InterPro" id="IPR027417">
    <property type="entry name" value="P-loop_NTPase"/>
</dbReference>
<sequence>MEKTIQIFCKNTGKYVDVAGGETLLEIYGRIKDEISIRPICAHVNNKTERLTYPVFMPKMVEFIDERTPSGQRMYVRSLCMVLAKAVHDVFPGRKLKMEHSISKGYYCSLPGGAELLPEDVARLKSRMQEIVAAAVPFKRYMKLTTDVIKEFEDAGMDDKVRLLRSTSELYTVYYRLDDIIDSYYGDLVPDTSCLRVFDLLKYKGGMLLLPPDFSGDTNVPAEMIPQAKMYEAFTEYIRFNQIVGVGDVGVLNEVVEQGDVDMLINVAETLHDKKIGGIAAQIAERYHEGGARVVLLAGPSSSGKTTTTKRLSIHLLANLIRPQMISLDNYFVDRHLTPRDSNGDYDYESLYALDIDKFNEDLNDLIAGKEVKMPTYDFATGKRVYKGDTLKLTDNTILLMEGIHGLNPELTRSIPDKQKFKVYVSALTTLTIDDHNWVPTTDNRLLRRIVRDAKYRGISAVDTIARWQSVRRGEEKWIFPYQENADAMFNSSLLFELGVMKDYAEPLLKKVPHNVPEYAEAYRLLCFLSYFREIGDRQVPSTSLLREFLGGSSFKY</sequence>
<dbReference type="GO" id="GO:0016301">
    <property type="term" value="F:kinase activity"/>
    <property type="evidence" value="ECO:0007669"/>
    <property type="project" value="UniProtKB-KW"/>
</dbReference>
<dbReference type="AlphaFoldDB" id="A0A9D9ISH2"/>
<name>A0A9D9ISH2_9BACT</name>
<accession>A0A9D9ISH2</accession>
<dbReference type="Gene3D" id="3.30.980.10">
    <property type="entry name" value="Threonyl-trna Synthetase, Chain A, domain 2"/>
    <property type="match status" value="1"/>
</dbReference>
<gene>
    <name evidence="2" type="ORF">IAB88_07560</name>
</gene>
<keyword evidence="2" id="KW-0418">Kinase</keyword>